<dbReference type="EMBL" id="FQZD01000014">
    <property type="protein sequence ID" value="SHJ23077.1"/>
    <property type="molecule type" value="Genomic_DNA"/>
</dbReference>
<reference evidence="1 2" key="1">
    <citation type="submission" date="2016-11" db="EMBL/GenBank/DDBJ databases">
        <authorList>
            <person name="Varghese N."/>
            <person name="Submissions S."/>
        </authorList>
    </citation>
    <scope>NUCLEOTIDE SEQUENCE [LARGE SCALE GENOMIC DNA]</scope>
    <source>
        <strain evidence="1 2">DSM 15287</strain>
    </source>
</reference>
<dbReference type="RefSeq" id="WP_149734783.1">
    <property type="nucleotide sequence ID" value="NZ_FQZD01000014.1"/>
</dbReference>
<name>A0A1M6HLM6_9FIRM</name>
<dbReference type="AlphaFoldDB" id="A0A1M6HLM6"/>
<proteinExistence type="predicted"/>
<keyword evidence="2" id="KW-1185">Reference proteome</keyword>
<evidence type="ECO:0000313" key="2">
    <source>
        <dbReference type="Proteomes" id="UP000322917"/>
    </source>
</evidence>
<gene>
    <name evidence="1" type="ORF">SAMN02745170_02026</name>
</gene>
<dbReference type="OrthoDB" id="9800780at2"/>
<sequence>MFGGIGISTYQAKTALLDGLSKGSSLEKIAGGLLNEALGIDTMVNTVFCFLSDQQTGTDLQLPVNPEKITVKWGRKMETVNILNLGELDFTTGDKLKEVSFSSFFPAEYVPTFCTTSNMVTPDSANAVMNAWQSRFNDPVKGLKDPIQLIITGAQDINMNAIVTSYESNEHGGEPGDIYYSVTLREWREIAVRKESEEKTASRVNLKVRPRLVKVPASTGIFGGQEGLWKIAKQHYGDGESWRSIATANLKSGLSSGTVRLP</sequence>
<protein>
    <submittedName>
        <fullName evidence="1">Uncharacterized protein</fullName>
    </submittedName>
</protein>
<accession>A0A1M6HLM6</accession>
<organism evidence="1 2">
    <name type="scientific">Propionispora hippei DSM 15287</name>
    <dbReference type="NCBI Taxonomy" id="1123003"/>
    <lineage>
        <taxon>Bacteria</taxon>
        <taxon>Bacillati</taxon>
        <taxon>Bacillota</taxon>
        <taxon>Negativicutes</taxon>
        <taxon>Selenomonadales</taxon>
        <taxon>Sporomusaceae</taxon>
        <taxon>Propionispora</taxon>
    </lineage>
</organism>
<dbReference type="Proteomes" id="UP000322917">
    <property type="component" value="Unassembled WGS sequence"/>
</dbReference>
<evidence type="ECO:0000313" key="1">
    <source>
        <dbReference type="EMBL" id="SHJ23077.1"/>
    </source>
</evidence>